<evidence type="ECO:0008006" key="4">
    <source>
        <dbReference type="Google" id="ProtNLM"/>
    </source>
</evidence>
<keyword evidence="1" id="KW-1133">Transmembrane helix</keyword>
<gene>
    <name evidence="2" type="ORF">ACFSUD_05345</name>
</gene>
<dbReference type="Proteomes" id="UP001597474">
    <property type="component" value="Unassembled WGS sequence"/>
</dbReference>
<protein>
    <recommendedName>
        <fullName evidence="4">DUF998 domain-containing protein</fullName>
    </recommendedName>
</protein>
<reference evidence="3" key="1">
    <citation type="journal article" date="2019" name="Int. J. Syst. Evol. Microbiol.">
        <title>The Global Catalogue of Microorganisms (GCM) 10K type strain sequencing project: providing services to taxonomists for standard genome sequencing and annotation.</title>
        <authorList>
            <consortium name="The Broad Institute Genomics Platform"/>
            <consortium name="The Broad Institute Genome Sequencing Center for Infectious Disease"/>
            <person name="Wu L."/>
            <person name="Ma J."/>
        </authorList>
    </citation>
    <scope>NUCLEOTIDE SEQUENCE [LARGE SCALE GENOMIC DNA]</scope>
    <source>
        <strain evidence="3">TISTR 2562</strain>
    </source>
</reference>
<feature type="transmembrane region" description="Helical" evidence="1">
    <location>
        <begin position="203"/>
        <end position="227"/>
    </location>
</feature>
<organism evidence="2 3">
    <name type="scientific">Sulfitobacter aestuarii</name>
    <dbReference type="NCBI Taxonomy" id="2161676"/>
    <lineage>
        <taxon>Bacteria</taxon>
        <taxon>Pseudomonadati</taxon>
        <taxon>Pseudomonadota</taxon>
        <taxon>Alphaproteobacteria</taxon>
        <taxon>Rhodobacterales</taxon>
        <taxon>Roseobacteraceae</taxon>
        <taxon>Sulfitobacter</taxon>
    </lineage>
</organism>
<evidence type="ECO:0000313" key="2">
    <source>
        <dbReference type="EMBL" id="MFD2738982.1"/>
    </source>
</evidence>
<evidence type="ECO:0000256" key="1">
    <source>
        <dbReference type="SAM" id="Phobius"/>
    </source>
</evidence>
<keyword evidence="1" id="KW-0812">Transmembrane</keyword>
<feature type="transmembrane region" description="Helical" evidence="1">
    <location>
        <begin position="62"/>
        <end position="84"/>
    </location>
</feature>
<sequence>MRVLQTHDKRYQPDRPFEHHALVDQKKLAFIVGLVAFCLPAAFWIGANLFGGCYRISISHFYYAPFWGGPFIGALVFIGAYLIVYKGESPEERRLASIAGYCALGVGLLSTDGHGCLAPEFRARAFVTFDRPPGGELRLTPGQSLESHFLLQSHLDILHLISAAALFAILAWFSLMVFTRIVDDRHRTEDGRLKPVKVIRNTIYYACGAAIVTVLVLLLGLTLASRFLDLDLTRWHSNHGTFRMEAIALYAFGLSWMVKGRFFNFVLRDRPG</sequence>
<keyword evidence="3" id="KW-1185">Reference proteome</keyword>
<feature type="transmembrane region" description="Helical" evidence="1">
    <location>
        <begin position="28"/>
        <end position="50"/>
    </location>
</feature>
<dbReference type="EMBL" id="JBHUMP010000003">
    <property type="protein sequence ID" value="MFD2738982.1"/>
    <property type="molecule type" value="Genomic_DNA"/>
</dbReference>
<feature type="transmembrane region" description="Helical" evidence="1">
    <location>
        <begin position="157"/>
        <end position="182"/>
    </location>
</feature>
<proteinExistence type="predicted"/>
<dbReference type="RefSeq" id="WP_386372183.1">
    <property type="nucleotide sequence ID" value="NZ_JBHUMP010000003.1"/>
</dbReference>
<name>A0ABW5U0J1_9RHOB</name>
<evidence type="ECO:0000313" key="3">
    <source>
        <dbReference type="Proteomes" id="UP001597474"/>
    </source>
</evidence>
<comment type="caution">
    <text evidence="2">The sequence shown here is derived from an EMBL/GenBank/DDBJ whole genome shotgun (WGS) entry which is preliminary data.</text>
</comment>
<accession>A0ABW5U0J1</accession>
<feature type="transmembrane region" description="Helical" evidence="1">
    <location>
        <begin position="247"/>
        <end position="267"/>
    </location>
</feature>
<keyword evidence="1" id="KW-0472">Membrane</keyword>